<dbReference type="InterPro" id="IPR045274">
    <property type="entry name" value="WAK-like"/>
</dbReference>
<evidence type="ECO:0000313" key="25">
    <source>
        <dbReference type="Proteomes" id="UP000596660"/>
    </source>
</evidence>
<dbReference type="GO" id="GO:0007166">
    <property type="term" value="P:cell surface receptor signaling pathway"/>
    <property type="evidence" value="ECO:0007669"/>
    <property type="project" value="InterPro"/>
</dbReference>
<keyword evidence="8" id="KW-0677">Repeat</keyword>
<evidence type="ECO:0000256" key="1">
    <source>
        <dbReference type="ARBA" id="ARBA00004479"/>
    </source>
</evidence>
<evidence type="ECO:0000256" key="4">
    <source>
        <dbReference type="ARBA" id="ARBA00022553"/>
    </source>
</evidence>
<evidence type="ECO:0000256" key="2">
    <source>
        <dbReference type="ARBA" id="ARBA00022527"/>
    </source>
</evidence>
<evidence type="ECO:0000256" key="14">
    <source>
        <dbReference type="ARBA" id="ARBA00023157"/>
    </source>
</evidence>
<dbReference type="Gramene" id="AUR62003453-RA">
    <property type="protein sequence ID" value="AUR62003453-RA:cds"/>
    <property type="gene ID" value="AUR62003453"/>
</dbReference>
<dbReference type="PROSITE" id="PS00010">
    <property type="entry name" value="ASX_HYDROXYL"/>
    <property type="match status" value="1"/>
</dbReference>
<dbReference type="PANTHER" id="PTHR27005">
    <property type="entry name" value="WALL-ASSOCIATED RECEPTOR KINASE-LIKE 21"/>
    <property type="match status" value="1"/>
</dbReference>
<keyword evidence="11" id="KW-0067">ATP-binding</keyword>
<dbReference type="AlphaFoldDB" id="A0A803KWP5"/>
<dbReference type="FunFam" id="1.10.510.10:FF:000084">
    <property type="entry name" value="Wall-associated receptor kinase 2"/>
    <property type="match status" value="1"/>
</dbReference>
<reference evidence="24" key="2">
    <citation type="submission" date="2021-03" db="UniProtKB">
        <authorList>
            <consortium name="EnsemblPlants"/>
        </authorList>
    </citation>
    <scope>IDENTIFICATION</scope>
</reference>
<keyword evidence="12 20" id="KW-1133">Transmembrane helix</keyword>
<dbReference type="InterPro" id="IPR000152">
    <property type="entry name" value="EGF-type_Asp/Asn_hydroxyl_site"/>
</dbReference>
<comment type="caution">
    <text evidence="19">Lacks conserved residue(s) required for the propagation of feature annotation.</text>
</comment>
<dbReference type="SMART" id="SM00179">
    <property type="entry name" value="EGF_CA"/>
    <property type="match status" value="2"/>
</dbReference>
<dbReference type="InterPro" id="IPR011009">
    <property type="entry name" value="Kinase-like_dom_sf"/>
</dbReference>
<accession>A0A803KWP5</accession>
<sequence length="763" mass="84849">MFEFISTLLCFLFSLLWWSLTLFNITTFAATPIAKPGCETSCGNLTVHYPFGIGLDGTCSLSRFYVINCNRTYDPPKPFLAKGNLEVVDISVTGQIRVKSDVARTYYEDGKVVESKSVYTSQTNLYKFPVVFNDTENKVVVIGCDDYGLINGTLGRYFSSGCIVGCSKPVDVINGSCSGIGCCQTSIPKGLKGLSLELYSLNKHEHVSNFNPYGFAFLGNPKNFSFSASDLNDPNFVNRTQDIVPVVLDWFIGVNETCEVAKKNSSAFACQRNSKCINFDGDEGGYRCNCLPGYQGNPYLSPGCTDIDECVGPKNLCSHLCTNTPGSYICSCPKGYHGKTVKKENDHCVKDSSLNVAVVLIATLGSILLPLIGWWLYVVIIKRKAIKQKAKNFQKNGGLLLQHRMSNDEHIVERTKIFTIDELEKATDQFNESRIIGQGGQGTVYKGMLGEGRLVAVKKSTTISESQLGDFINEVVVMSQIIHRSIVKLLGCCLESEVPLLVYEFIPNGTLSNHLHHLNEEFPITWRMRLRIASDSAGALVYLHTSSSIPIFHRDVKSSNILLDDKYRAKLSDFGTSRHVAPDQTHVTTRVMGTFGYLDPEYLQSNHYTEKSDVYSFGVVLLELLTGQKAIRAICEQNRSLVSWFLSHMENSHFLDIVDPQVLNEGSKEEVITIADLAKRCLNLDSKRRPAMKEVLLVLETIESSHFKLPQTDEVQTTQSFKQVLDAGVTKSFYHDNAATSTTFVTESSYPRSAEVSLQFNPR</sequence>
<dbReference type="Pfam" id="PF07645">
    <property type="entry name" value="EGF_CA"/>
    <property type="match status" value="2"/>
</dbReference>
<dbReference type="InterPro" id="IPR018097">
    <property type="entry name" value="EGF_Ca-bd_CS"/>
</dbReference>
<evidence type="ECO:0000256" key="20">
    <source>
        <dbReference type="SAM" id="Phobius"/>
    </source>
</evidence>
<protein>
    <submittedName>
        <fullName evidence="24">Uncharacterized protein</fullName>
    </submittedName>
</protein>
<evidence type="ECO:0000256" key="16">
    <source>
        <dbReference type="ARBA" id="ARBA00047558"/>
    </source>
</evidence>
<dbReference type="Gene3D" id="1.10.510.10">
    <property type="entry name" value="Transferase(Phosphotransferase) domain 1"/>
    <property type="match status" value="1"/>
</dbReference>
<dbReference type="PROSITE" id="PS50026">
    <property type="entry name" value="EGF_3"/>
    <property type="match status" value="2"/>
</dbReference>
<comment type="catalytic activity">
    <reaction evidence="16">
        <text>L-seryl-[protein] + ATP = O-phospho-L-seryl-[protein] + ADP + H(+)</text>
        <dbReference type="Rhea" id="RHEA:17989"/>
        <dbReference type="Rhea" id="RHEA-COMP:9863"/>
        <dbReference type="Rhea" id="RHEA-COMP:11604"/>
        <dbReference type="ChEBI" id="CHEBI:15378"/>
        <dbReference type="ChEBI" id="CHEBI:29999"/>
        <dbReference type="ChEBI" id="CHEBI:30616"/>
        <dbReference type="ChEBI" id="CHEBI:83421"/>
        <dbReference type="ChEBI" id="CHEBI:456216"/>
    </reaction>
</comment>
<dbReference type="InterPro" id="IPR000719">
    <property type="entry name" value="Prot_kinase_dom"/>
</dbReference>
<dbReference type="GO" id="GO:0005886">
    <property type="term" value="C:plasma membrane"/>
    <property type="evidence" value="ECO:0007669"/>
    <property type="project" value="TreeGrafter"/>
</dbReference>
<dbReference type="Pfam" id="PF13947">
    <property type="entry name" value="GUB_WAK_bind"/>
    <property type="match status" value="1"/>
</dbReference>
<dbReference type="InterPro" id="IPR008271">
    <property type="entry name" value="Ser/Thr_kinase_AS"/>
</dbReference>
<reference evidence="24" key="1">
    <citation type="journal article" date="2017" name="Nature">
        <title>The genome of Chenopodium quinoa.</title>
        <authorList>
            <person name="Jarvis D.E."/>
            <person name="Ho Y.S."/>
            <person name="Lightfoot D.J."/>
            <person name="Schmoeckel S.M."/>
            <person name="Li B."/>
            <person name="Borm T.J.A."/>
            <person name="Ohyanagi H."/>
            <person name="Mineta K."/>
            <person name="Michell C.T."/>
            <person name="Saber N."/>
            <person name="Kharbatia N.M."/>
            <person name="Rupper R.R."/>
            <person name="Sharp A.R."/>
            <person name="Dally N."/>
            <person name="Boughton B.A."/>
            <person name="Woo Y.H."/>
            <person name="Gao G."/>
            <person name="Schijlen E.G.W.M."/>
            <person name="Guo X."/>
            <person name="Momin A.A."/>
            <person name="Negrao S."/>
            <person name="Al-Babili S."/>
            <person name="Gehring C."/>
            <person name="Roessner U."/>
            <person name="Jung C."/>
            <person name="Murphy K."/>
            <person name="Arold S.T."/>
            <person name="Gojobori T."/>
            <person name="van der Linden C.G."/>
            <person name="van Loo E.N."/>
            <person name="Jellen E.N."/>
            <person name="Maughan P.J."/>
            <person name="Tester M."/>
        </authorList>
    </citation>
    <scope>NUCLEOTIDE SEQUENCE [LARGE SCALE GENOMIC DNA]</scope>
    <source>
        <strain evidence="24">cv. PI 614886</strain>
    </source>
</reference>
<evidence type="ECO:0000256" key="5">
    <source>
        <dbReference type="ARBA" id="ARBA00022679"/>
    </source>
</evidence>
<dbReference type="GO" id="GO:0005509">
    <property type="term" value="F:calcium ion binding"/>
    <property type="evidence" value="ECO:0007669"/>
    <property type="project" value="InterPro"/>
</dbReference>
<dbReference type="EnsemblPlants" id="AUR62003453-RA">
    <property type="protein sequence ID" value="AUR62003453-RA:cds"/>
    <property type="gene ID" value="AUR62003453"/>
</dbReference>
<dbReference type="GO" id="GO:0004674">
    <property type="term" value="F:protein serine/threonine kinase activity"/>
    <property type="evidence" value="ECO:0007669"/>
    <property type="project" value="UniProtKB-KW"/>
</dbReference>
<dbReference type="Pfam" id="PF00069">
    <property type="entry name" value="Pkinase"/>
    <property type="match status" value="1"/>
</dbReference>
<keyword evidence="4" id="KW-0597">Phosphoprotein</keyword>
<evidence type="ECO:0000256" key="11">
    <source>
        <dbReference type="ARBA" id="ARBA00022840"/>
    </source>
</evidence>
<feature type="chain" id="PRO_5031051615" evidence="21">
    <location>
        <begin position="24"/>
        <end position="763"/>
    </location>
</feature>
<dbReference type="SUPFAM" id="SSF56112">
    <property type="entry name" value="Protein kinase-like (PK-like)"/>
    <property type="match status" value="1"/>
</dbReference>
<dbReference type="SMR" id="A0A803KWP5"/>
<evidence type="ECO:0000256" key="9">
    <source>
        <dbReference type="ARBA" id="ARBA00022741"/>
    </source>
</evidence>
<dbReference type="FunFam" id="3.30.200.20:FF:000043">
    <property type="entry name" value="Wall-associated receptor kinase 2"/>
    <property type="match status" value="1"/>
</dbReference>
<feature type="signal peptide" evidence="21">
    <location>
        <begin position="1"/>
        <end position="23"/>
    </location>
</feature>
<dbReference type="SMART" id="SM00220">
    <property type="entry name" value="S_TKc"/>
    <property type="match status" value="1"/>
</dbReference>
<dbReference type="Gene3D" id="2.10.25.10">
    <property type="entry name" value="Laminin"/>
    <property type="match status" value="2"/>
</dbReference>
<feature type="domain" description="Protein kinase" evidence="22">
    <location>
        <begin position="430"/>
        <end position="709"/>
    </location>
</feature>
<comment type="catalytic activity">
    <reaction evidence="17">
        <text>L-threonyl-[protein] + ATP = O-phospho-L-threonyl-[protein] + ADP + H(+)</text>
        <dbReference type="Rhea" id="RHEA:46608"/>
        <dbReference type="Rhea" id="RHEA-COMP:11060"/>
        <dbReference type="Rhea" id="RHEA-COMP:11605"/>
        <dbReference type="ChEBI" id="CHEBI:15378"/>
        <dbReference type="ChEBI" id="CHEBI:30013"/>
        <dbReference type="ChEBI" id="CHEBI:30616"/>
        <dbReference type="ChEBI" id="CHEBI:61977"/>
        <dbReference type="ChEBI" id="CHEBI:456216"/>
    </reaction>
</comment>
<keyword evidence="25" id="KW-1185">Reference proteome</keyword>
<dbReference type="InterPro" id="IPR001881">
    <property type="entry name" value="EGF-like_Ca-bd_dom"/>
</dbReference>
<evidence type="ECO:0000256" key="17">
    <source>
        <dbReference type="ARBA" id="ARBA00047951"/>
    </source>
</evidence>
<dbReference type="CDD" id="cd00054">
    <property type="entry name" value="EGF_CA"/>
    <property type="match status" value="2"/>
</dbReference>
<evidence type="ECO:0000256" key="13">
    <source>
        <dbReference type="ARBA" id="ARBA00023136"/>
    </source>
</evidence>
<keyword evidence="13 20" id="KW-0472">Membrane</keyword>
<evidence type="ECO:0000256" key="7">
    <source>
        <dbReference type="ARBA" id="ARBA00022729"/>
    </source>
</evidence>
<comment type="subcellular location">
    <subcellularLocation>
        <location evidence="1">Membrane</location>
        <topology evidence="1">Single-pass type I membrane protein</topology>
    </subcellularLocation>
</comment>
<evidence type="ECO:0000259" key="22">
    <source>
        <dbReference type="PROSITE" id="PS50011"/>
    </source>
</evidence>
<dbReference type="Gene3D" id="3.30.200.20">
    <property type="entry name" value="Phosphorylase Kinase, domain 1"/>
    <property type="match status" value="1"/>
</dbReference>
<dbReference type="PANTHER" id="PTHR27005:SF521">
    <property type="entry name" value="WALL-ASSOCIATED RECEPTOR KINASE-LIKE 6"/>
    <property type="match status" value="1"/>
</dbReference>
<dbReference type="InterPro" id="IPR000742">
    <property type="entry name" value="EGF"/>
</dbReference>
<dbReference type="SMART" id="SM00181">
    <property type="entry name" value="EGF"/>
    <property type="match status" value="2"/>
</dbReference>
<feature type="transmembrane region" description="Helical" evidence="20">
    <location>
        <begin position="356"/>
        <end position="381"/>
    </location>
</feature>
<keyword evidence="15" id="KW-0325">Glycoprotein</keyword>
<comment type="function">
    <text evidence="18">Serine/threonine-protein kinase that may function as a signaling receptor of extracellular matrix component. Binding to pectin may have significance in the control of cell expansion, morphogenesis and development.</text>
</comment>
<keyword evidence="2" id="KW-0723">Serine/threonine-protein kinase</keyword>
<proteinExistence type="predicted"/>
<dbReference type="InterPro" id="IPR025287">
    <property type="entry name" value="WAK_GUB"/>
</dbReference>
<evidence type="ECO:0000256" key="8">
    <source>
        <dbReference type="ARBA" id="ARBA00022737"/>
    </source>
</evidence>
<evidence type="ECO:0000313" key="24">
    <source>
        <dbReference type="EnsemblPlants" id="AUR62003453-RA:cds"/>
    </source>
</evidence>
<evidence type="ECO:0000256" key="18">
    <source>
        <dbReference type="ARBA" id="ARBA00058961"/>
    </source>
</evidence>
<evidence type="ECO:0000256" key="15">
    <source>
        <dbReference type="ARBA" id="ARBA00023180"/>
    </source>
</evidence>
<evidence type="ECO:0000256" key="6">
    <source>
        <dbReference type="ARBA" id="ARBA00022692"/>
    </source>
</evidence>
<keyword evidence="10" id="KW-0418">Kinase</keyword>
<dbReference type="CDD" id="cd14066">
    <property type="entry name" value="STKc_IRAK"/>
    <property type="match status" value="1"/>
</dbReference>
<keyword evidence="3 19" id="KW-0245">EGF-like domain</keyword>
<feature type="domain" description="EGF-like" evidence="23">
    <location>
        <begin position="306"/>
        <end position="342"/>
    </location>
</feature>
<dbReference type="PROSITE" id="PS50011">
    <property type="entry name" value="PROTEIN_KINASE_DOM"/>
    <property type="match status" value="1"/>
</dbReference>
<keyword evidence="6 20" id="KW-0812">Transmembrane</keyword>
<evidence type="ECO:0000256" key="10">
    <source>
        <dbReference type="ARBA" id="ARBA00022777"/>
    </source>
</evidence>
<name>A0A803KWP5_CHEQI</name>
<keyword evidence="14" id="KW-1015">Disulfide bond</keyword>
<dbReference type="InterPro" id="IPR049883">
    <property type="entry name" value="NOTCH1_EGF-like"/>
</dbReference>
<dbReference type="GO" id="GO:0030247">
    <property type="term" value="F:polysaccharide binding"/>
    <property type="evidence" value="ECO:0007669"/>
    <property type="project" value="InterPro"/>
</dbReference>
<evidence type="ECO:0000256" key="21">
    <source>
        <dbReference type="SAM" id="SignalP"/>
    </source>
</evidence>
<evidence type="ECO:0000259" key="23">
    <source>
        <dbReference type="PROSITE" id="PS50026"/>
    </source>
</evidence>
<keyword evidence="5" id="KW-0808">Transferase</keyword>
<organism evidence="24 25">
    <name type="scientific">Chenopodium quinoa</name>
    <name type="common">Quinoa</name>
    <dbReference type="NCBI Taxonomy" id="63459"/>
    <lineage>
        <taxon>Eukaryota</taxon>
        <taxon>Viridiplantae</taxon>
        <taxon>Streptophyta</taxon>
        <taxon>Embryophyta</taxon>
        <taxon>Tracheophyta</taxon>
        <taxon>Spermatophyta</taxon>
        <taxon>Magnoliopsida</taxon>
        <taxon>eudicotyledons</taxon>
        <taxon>Gunneridae</taxon>
        <taxon>Pentapetalae</taxon>
        <taxon>Caryophyllales</taxon>
        <taxon>Chenopodiaceae</taxon>
        <taxon>Chenopodioideae</taxon>
        <taxon>Atripliceae</taxon>
        <taxon>Chenopodium</taxon>
    </lineage>
</organism>
<keyword evidence="9" id="KW-0547">Nucleotide-binding</keyword>
<dbReference type="PROSITE" id="PS01187">
    <property type="entry name" value="EGF_CA"/>
    <property type="match status" value="1"/>
</dbReference>
<dbReference type="SUPFAM" id="SSF57184">
    <property type="entry name" value="Growth factor receptor domain"/>
    <property type="match status" value="1"/>
</dbReference>
<dbReference type="InterPro" id="IPR009030">
    <property type="entry name" value="Growth_fac_rcpt_cys_sf"/>
</dbReference>
<dbReference type="GO" id="GO:0005524">
    <property type="term" value="F:ATP binding"/>
    <property type="evidence" value="ECO:0007669"/>
    <property type="project" value="UniProtKB-KW"/>
</dbReference>
<evidence type="ECO:0000256" key="12">
    <source>
        <dbReference type="ARBA" id="ARBA00022989"/>
    </source>
</evidence>
<evidence type="ECO:0000256" key="19">
    <source>
        <dbReference type="PROSITE-ProRule" id="PRU00076"/>
    </source>
</evidence>
<keyword evidence="7 21" id="KW-0732">Signal</keyword>
<dbReference type="PROSITE" id="PS00108">
    <property type="entry name" value="PROTEIN_KINASE_ST"/>
    <property type="match status" value="1"/>
</dbReference>
<dbReference type="Proteomes" id="UP000596660">
    <property type="component" value="Unplaced"/>
</dbReference>
<dbReference type="FunFam" id="2.10.25.10:FF:000038">
    <property type="entry name" value="Fibrillin 2"/>
    <property type="match status" value="1"/>
</dbReference>
<evidence type="ECO:0000256" key="3">
    <source>
        <dbReference type="ARBA" id="ARBA00022536"/>
    </source>
</evidence>
<feature type="domain" description="EGF-like" evidence="23">
    <location>
        <begin position="262"/>
        <end position="305"/>
    </location>
</feature>